<keyword evidence="3" id="KW-0822">Tryptophan biosynthesis</keyword>
<feature type="domain" description="Glycosyl transferase family 3" evidence="4">
    <location>
        <begin position="73"/>
        <end position="319"/>
    </location>
</feature>
<feature type="binding site" evidence="3">
    <location>
        <begin position="82"/>
        <end position="83"/>
    </location>
    <ligand>
        <name>5-phospho-alpha-D-ribose 1-diphosphate</name>
        <dbReference type="ChEBI" id="CHEBI:58017"/>
    </ligand>
</feature>
<feature type="binding site" evidence="3">
    <location>
        <position position="223"/>
    </location>
    <ligand>
        <name>Mg(2+)</name>
        <dbReference type="ChEBI" id="CHEBI:18420"/>
        <label>2</label>
    </ligand>
</feature>
<keyword evidence="2 3" id="KW-0808">Transferase</keyword>
<dbReference type="GO" id="GO:0000162">
    <property type="term" value="P:L-tryptophan biosynthetic process"/>
    <property type="evidence" value="ECO:0007669"/>
    <property type="project" value="UniProtKB-UniRule"/>
</dbReference>
<dbReference type="Pfam" id="PF02885">
    <property type="entry name" value="Glycos_trans_3N"/>
    <property type="match status" value="1"/>
</dbReference>
<evidence type="ECO:0000259" key="5">
    <source>
        <dbReference type="Pfam" id="PF02885"/>
    </source>
</evidence>
<feature type="binding site" evidence="3">
    <location>
        <begin position="107"/>
        <end position="115"/>
    </location>
    <ligand>
        <name>5-phospho-alpha-D-ribose 1-diphosphate</name>
        <dbReference type="ChEBI" id="CHEBI:58017"/>
    </ligand>
</feature>
<proteinExistence type="inferred from homology"/>
<gene>
    <name evidence="3 6" type="primary">trpD</name>
    <name evidence="6" type="ORF">CRYO30217_02327</name>
</gene>
<dbReference type="InterPro" id="IPR035902">
    <property type="entry name" value="Nuc_phospho_transferase"/>
</dbReference>
<dbReference type="PANTHER" id="PTHR43285">
    <property type="entry name" value="ANTHRANILATE PHOSPHORIBOSYLTRANSFERASE"/>
    <property type="match status" value="1"/>
</dbReference>
<dbReference type="Gene3D" id="3.40.1030.10">
    <property type="entry name" value="Nucleoside phosphorylase/phosphoribosyltransferase catalytic domain"/>
    <property type="match status" value="1"/>
</dbReference>
<dbReference type="SUPFAM" id="SSF47648">
    <property type="entry name" value="Nucleoside phosphorylase/phosphoribosyltransferase N-terminal domain"/>
    <property type="match status" value="1"/>
</dbReference>
<comment type="similarity">
    <text evidence="3">Belongs to the anthranilate phosphoribosyltransferase family.</text>
</comment>
<dbReference type="RefSeq" id="WP_258542558.1">
    <property type="nucleotide sequence ID" value="NZ_OU015584.1"/>
</dbReference>
<feature type="binding site" evidence="3">
    <location>
        <position position="79"/>
    </location>
    <ligand>
        <name>5-phospho-alpha-D-ribose 1-diphosphate</name>
        <dbReference type="ChEBI" id="CHEBI:58017"/>
    </ligand>
</feature>
<keyword evidence="3" id="KW-0028">Amino-acid biosynthesis</keyword>
<comment type="cofactor">
    <cofactor evidence="3">
        <name>Mg(2+)</name>
        <dbReference type="ChEBI" id="CHEBI:18420"/>
    </cofactor>
    <text evidence="3">Binds 2 magnesium ions per monomer.</text>
</comment>
<dbReference type="SUPFAM" id="SSF52418">
    <property type="entry name" value="Nucleoside phosphorylase/phosphoribosyltransferase catalytic domain"/>
    <property type="match status" value="1"/>
</dbReference>
<feature type="domain" description="Glycosyl transferase family 3 N-terminal" evidence="5">
    <location>
        <begin position="2"/>
        <end position="64"/>
    </location>
</feature>
<name>A0A916NBU8_9FLAO</name>
<feature type="binding site" evidence="3">
    <location>
        <position position="224"/>
    </location>
    <ligand>
        <name>Mg(2+)</name>
        <dbReference type="ChEBI" id="CHEBI:18420"/>
        <label>1</label>
    </ligand>
</feature>
<evidence type="ECO:0000256" key="1">
    <source>
        <dbReference type="ARBA" id="ARBA00022676"/>
    </source>
</evidence>
<dbReference type="AlphaFoldDB" id="A0A916NBU8"/>
<comment type="function">
    <text evidence="3">Catalyzes the transfer of the phosphoribosyl group of 5-phosphorylribose-1-pyrophosphate (PRPP) to anthranilate to yield N-(5'-phosphoribosyl)-anthranilate (PRA).</text>
</comment>
<protein>
    <recommendedName>
        <fullName evidence="3">Anthranilate phosphoribosyltransferase</fullName>
        <ecNumber evidence="3">2.4.2.18</ecNumber>
    </recommendedName>
</protein>
<keyword evidence="7" id="KW-1185">Reference proteome</keyword>
<feature type="binding site" evidence="3">
    <location>
        <position position="87"/>
    </location>
    <ligand>
        <name>5-phospho-alpha-D-ribose 1-diphosphate</name>
        <dbReference type="ChEBI" id="CHEBI:58017"/>
    </ligand>
</feature>
<keyword evidence="3" id="KW-0460">Magnesium</keyword>
<organism evidence="6 7">
    <name type="scientific">Parvicella tangerina</name>
    <dbReference type="NCBI Taxonomy" id="2829795"/>
    <lineage>
        <taxon>Bacteria</taxon>
        <taxon>Pseudomonadati</taxon>
        <taxon>Bacteroidota</taxon>
        <taxon>Flavobacteriia</taxon>
        <taxon>Flavobacteriales</taxon>
        <taxon>Parvicellaceae</taxon>
        <taxon>Parvicella</taxon>
    </lineage>
</organism>
<evidence type="ECO:0000259" key="4">
    <source>
        <dbReference type="Pfam" id="PF00591"/>
    </source>
</evidence>
<dbReference type="NCBIfam" id="TIGR01245">
    <property type="entry name" value="trpD"/>
    <property type="match status" value="1"/>
</dbReference>
<feature type="binding site" evidence="3">
    <location>
        <position position="79"/>
    </location>
    <ligand>
        <name>anthranilate</name>
        <dbReference type="ChEBI" id="CHEBI:16567"/>
        <label>1</label>
    </ligand>
</feature>
<dbReference type="Proteomes" id="UP000683507">
    <property type="component" value="Chromosome"/>
</dbReference>
<dbReference type="InterPro" id="IPR036320">
    <property type="entry name" value="Glycosyl_Trfase_fam3_N_dom_sf"/>
</dbReference>
<keyword evidence="3" id="KW-0479">Metal-binding</keyword>
<dbReference type="Pfam" id="PF00591">
    <property type="entry name" value="Glycos_transf_3"/>
    <property type="match status" value="1"/>
</dbReference>
<dbReference type="GO" id="GO:0005829">
    <property type="term" value="C:cytosol"/>
    <property type="evidence" value="ECO:0007669"/>
    <property type="project" value="TreeGrafter"/>
</dbReference>
<keyword evidence="3" id="KW-0057">Aromatic amino acid biosynthesis</keyword>
<evidence type="ECO:0000313" key="7">
    <source>
        <dbReference type="Proteomes" id="UP000683507"/>
    </source>
</evidence>
<evidence type="ECO:0000256" key="3">
    <source>
        <dbReference type="HAMAP-Rule" id="MF_00211"/>
    </source>
</evidence>
<feature type="binding site" evidence="3">
    <location>
        <position position="91"/>
    </location>
    <ligand>
        <name>Mg(2+)</name>
        <dbReference type="ChEBI" id="CHEBI:18420"/>
        <label>1</label>
    </ligand>
</feature>
<feature type="binding site" evidence="3">
    <location>
        <position position="165"/>
    </location>
    <ligand>
        <name>anthranilate</name>
        <dbReference type="ChEBI" id="CHEBI:16567"/>
        <label>2</label>
    </ligand>
</feature>
<comment type="subunit">
    <text evidence="3">Homodimer.</text>
</comment>
<dbReference type="KEGG" id="ptan:CRYO30217_02327"/>
<feature type="binding site" evidence="3">
    <location>
        <begin position="89"/>
        <end position="92"/>
    </location>
    <ligand>
        <name>5-phospho-alpha-D-ribose 1-diphosphate</name>
        <dbReference type="ChEBI" id="CHEBI:58017"/>
    </ligand>
</feature>
<dbReference type="EC" id="2.4.2.18" evidence="3"/>
<accession>A0A916NBU8</accession>
<comment type="caution">
    <text evidence="3">Lacks conserved residue(s) required for the propagation of feature annotation.</text>
</comment>
<dbReference type="InterPro" id="IPR000312">
    <property type="entry name" value="Glycosyl_Trfase_fam3"/>
</dbReference>
<feature type="binding site" evidence="3">
    <location>
        <position position="119"/>
    </location>
    <ligand>
        <name>5-phospho-alpha-D-ribose 1-diphosphate</name>
        <dbReference type="ChEBI" id="CHEBI:58017"/>
    </ligand>
</feature>
<feature type="binding site" evidence="3">
    <location>
        <position position="110"/>
    </location>
    <ligand>
        <name>anthranilate</name>
        <dbReference type="ChEBI" id="CHEBI:16567"/>
        <label>1</label>
    </ligand>
</feature>
<evidence type="ECO:0000256" key="2">
    <source>
        <dbReference type="ARBA" id="ARBA00022679"/>
    </source>
</evidence>
<dbReference type="GO" id="GO:0004048">
    <property type="term" value="F:anthranilate phosphoribosyltransferase activity"/>
    <property type="evidence" value="ECO:0007669"/>
    <property type="project" value="UniProtKB-UniRule"/>
</dbReference>
<keyword evidence="1 3" id="KW-0328">Glycosyltransferase</keyword>
<dbReference type="HAMAP" id="MF_00211">
    <property type="entry name" value="TrpD"/>
    <property type="match status" value="1"/>
</dbReference>
<dbReference type="InterPro" id="IPR017459">
    <property type="entry name" value="Glycosyl_Trfase_fam3_N_dom"/>
</dbReference>
<dbReference type="InterPro" id="IPR005940">
    <property type="entry name" value="Anthranilate_Pribosyl_Tfrase"/>
</dbReference>
<dbReference type="GO" id="GO:0000287">
    <property type="term" value="F:magnesium ion binding"/>
    <property type="evidence" value="ECO:0007669"/>
    <property type="project" value="UniProtKB-UniRule"/>
</dbReference>
<comment type="catalytic activity">
    <reaction evidence="3">
        <text>N-(5-phospho-beta-D-ribosyl)anthranilate + diphosphate = 5-phospho-alpha-D-ribose 1-diphosphate + anthranilate</text>
        <dbReference type="Rhea" id="RHEA:11768"/>
        <dbReference type="ChEBI" id="CHEBI:16567"/>
        <dbReference type="ChEBI" id="CHEBI:18277"/>
        <dbReference type="ChEBI" id="CHEBI:33019"/>
        <dbReference type="ChEBI" id="CHEBI:58017"/>
        <dbReference type="EC" id="2.4.2.18"/>
    </reaction>
</comment>
<dbReference type="PANTHER" id="PTHR43285:SF2">
    <property type="entry name" value="ANTHRANILATE PHOSPHORIBOSYLTRANSFERASE"/>
    <property type="match status" value="1"/>
</dbReference>
<evidence type="ECO:0000313" key="6">
    <source>
        <dbReference type="EMBL" id="CAG5083909.1"/>
    </source>
</evidence>
<sequence>MKQILEKLYRHETFTSDESRKILIDIASGVYNNYQVASFLTTFIMRNITLDELKGFRTALLELAIPINLGEYDPIDLCGTGGDGKNTFNISTLSSFVVAGAGISVAKHGNYGVSSISGSSNVLEALGVQFETTQDGLKRQMDTANISFLHAPLFHPALKHVAQVRKELGVKTFFNMLGPLVNPARPKKQLTGVFNLELARLYQYLLEEEGVQFSIVHALDGYDEISLTGDAKVLTNRQQLVLSPKDFGFAVQSPESIYGGDTIKEAAQLFLNILEGKGTKEQNNVVLANSALAIQIAKPEKDLLTAVEIAKDSLFNQKALDKLNLLKQTK</sequence>
<dbReference type="Gene3D" id="1.20.970.10">
    <property type="entry name" value="Transferase, Pyrimidine Nucleoside Phosphorylase, Chain C"/>
    <property type="match status" value="1"/>
</dbReference>
<feature type="binding site" evidence="3">
    <location>
        <position position="224"/>
    </location>
    <ligand>
        <name>Mg(2+)</name>
        <dbReference type="ChEBI" id="CHEBI:18420"/>
        <label>2</label>
    </ligand>
</feature>
<dbReference type="EMBL" id="OU015584">
    <property type="protein sequence ID" value="CAG5083909.1"/>
    <property type="molecule type" value="Genomic_DNA"/>
</dbReference>
<comment type="pathway">
    <text evidence="3">Amino-acid biosynthesis; L-tryptophan biosynthesis; L-tryptophan from chorismate: step 2/5.</text>
</comment>
<reference evidence="6" key="1">
    <citation type="submission" date="2021-04" db="EMBL/GenBank/DDBJ databases">
        <authorList>
            <person name="Rodrigo-Torres L."/>
            <person name="Arahal R. D."/>
            <person name="Lucena T."/>
        </authorList>
    </citation>
    <scope>NUCLEOTIDE SEQUENCE</scope>
    <source>
        <strain evidence="6">AS29M-1</strain>
    </source>
</reference>